<evidence type="ECO:0000313" key="2">
    <source>
        <dbReference type="Proteomes" id="UP000029444"/>
    </source>
</evidence>
<reference evidence="1 2" key="1">
    <citation type="submission" date="2012-09" db="EMBL/GenBank/DDBJ databases">
        <title>Genome Sequence of alkane-degrading Bacterium Alcanivorax sp. 19-m-6.</title>
        <authorList>
            <person name="Lai Q."/>
            <person name="Shao Z."/>
        </authorList>
    </citation>
    <scope>NUCLEOTIDE SEQUENCE [LARGE SCALE GENOMIC DNA]</scope>
    <source>
        <strain evidence="1 2">19-m-6</strain>
    </source>
</reference>
<proteinExistence type="predicted"/>
<dbReference type="PATRIC" id="fig|1177154.3.peg.1115"/>
<dbReference type="OrthoDB" id="6078483at2"/>
<name>A0A095UTK2_9GAMM</name>
<keyword evidence="2" id="KW-1185">Reference proteome</keyword>
<dbReference type="SUPFAM" id="SSF75169">
    <property type="entry name" value="DsrEFH-like"/>
    <property type="match status" value="1"/>
</dbReference>
<gene>
    <name evidence="1" type="ORF">Y5S_01099</name>
</gene>
<dbReference type="AlphaFoldDB" id="A0A095UTK2"/>
<dbReference type="EMBL" id="ARXV01000003">
    <property type="protein sequence ID" value="KGD65875.1"/>
    <property type="molecule type" value="Genomic_DNA"/>
</dbReference>
<dbReference type="RefSeq" id="WP_035231108.1">
    <property type="nucleotide sequence ID" value="NZ_ARXV01000003.1"/>
</dbReference>
<protein>
    <submittedName>
        <fullName evidence="1">Uncharacterized protein</fullName>
    </submittedName>
</protein>
<dbReference type="InterPro" id="IPR027396">
    <property type="entry name" value="DsrEFH-like"/>
</dbReference>
<organism evidence="1 2">
    <name type="scientific">Alcanivorax nanhaiticus</name>
    <dbReference type="NCBI Taxonomy" id="1177154"/>
    <lineage>
        <taxon>Bacteria</taxon>
        <taxon>Pseudomonadati</taxon>
        <taxon>Pseudomonadota</taxon>
        <taxon>Gammaproteobacteria</taxon>
        <taxon>Oceanospirillales</taxon>
        <taxon>Alcanivoracaceae</taxon>
        <taxon>Alcanivorax</taxon>
    </lineage>
</organism>
<dbReference type="STRING" id="1177154.Y5S_01099"/>
<evidence type="ECO:0000313" key="1">
    <source>
        <dbReference type="EMBL" id="KGD65875.1"/>
    </source>
</evidence>
<sequence>MANQLYIASAAAPFSDRFQEMLDMLMTGAAFGLPTTLWLTDGCLAALSAMPDNAALHQLADFGVRCVASDTAQGSGIPVESLSAHDLKRLRDDCKQVLVF</sequence>
<dbReference type="Proteomes" id="UP000029444">
    <property type="component" value="Unassembled WGS sequence"/>
</dbReference>
<comment type="caution">
    <text evidence="1">The sequence shown here is derived from an EMBL/GenBank/DDBJ whole genome shotgun (WGS) entry which is preliminary data.</text>
</comment>
<accession>A0A095UTK2</accession>